<feature type="compositionally biased region" description="Gly residues" evidence="1">
    <location>
        <begin position="356"/>
        <end position="367"/>
    </location>
</feature>
<proteinExistence type="predicted"/>
<dbReference type="InterPro" id="IPR047767">
    <property type="entry name" value="PSP1-like"/>
</dbReference>
<reference evidence="4" key="2">
    <citation type="submission" date="2021-04" db="EMBL/GenBank/DDBJ databases">
        <title>Novel species in family Eggerthellaceae.</title>
        <authorList>
            <person name="Zhang G."/>
        </authorList>
    </citation>
    <scope>NUCLEOTIDE SEQUENCE</scope>
    <source>
        <strain evidence="4">Zg-886</strain>
    </source>
</reference>
<dbReference type="Proteomes" id="UP000636394">
    <property type="component" value="Unassembled WGS sequence"/>
</dbReference>
<evidence type="ECO:0000259" key="2">
    <source>
        <dbReference type="PROSITE" id="PS51411"/>
    </source>
</evidence>
<feature type="domain" description="PSP1 C-terminal" evidence="2">
    <location>
        <begin position="64"/>
        <end position="149"/>
    </location>
</feature>
<dbReference type="EMBL" id="CP072829">
    <property type="protein sequence ID" value="QTU83845.1"/>
    <property type="molecule type" value="Genomic_DNA"/>
</dbReference>
<dbReference type="PROSITE" id="PS51411">
    <property type="entry name" value="PSP1_C"/>
    <property type="match status" value="1"/>
</dbReference>
<evidence type="ECO:0000313" key="4">
    <source>
        <dbReference type="EMBL" id="QTU83845.1"/>
    </source>
</evidence>
<evidence type="ECO:0000313" key="5">
    <source>
        <dbReference type="Proteomes" id="UP000636394"/>
    </source>
</evidence>
<organism evidence="4 6">
    <name type="scientific">Xiamenia xianingshaonis</name>
    <dbReference type="NCBI Taxonomy" id="2682776"/>
    <lineage>
        <taxon>Bacteria</taxon>
        <taxon>Bacillati</taxon>
        <taxon>Actinomycetota</taxon>
        <taxon>Coriobacteriia</taxon>
        <taxon>Eggerthellales</taxon>
        <taxon>Eggerthellaceae</taxon>
        <taxon>Xiamenia</taxon>
    </lineage>
</organism>
<feature type="compositionally biased region" description="Low complexity" evidence="1">
    <location>
        <begin position="402"/>
        <end position="413"/>
    </location>
</feature>
<feature type="region of interest" description="Disordered" evidence="1">
    <location>
        <begin position="308"/>
        <end position="503"/>
    </location>
</feature>
<dbReference type="Pfam" id="PF04468">
    <property type="entry name" value="PSP1"/>
    <property type="match status" value="1"/>
</dbReference>
<gene>
    <name evidence="3" type="ORF">GMI68_04170</name>
    <name evidence="4" type="ORF">J7S26_05545</name>
</gene>
<accession>A0A9E6STU7</accession>
<feature type="compositionally biased region" description="Basic residues" evidence="1">
    <location>
        <begin position="476"/>
        <end position="488"/>
    </location>
</feature>
<name>A0A9E6STU7_9ACTN</name>
<feature type="compositionally biased region" description="Basic and acidic residues" evidence="1">
    <location>
        <begin position="335"/>
        <end position="345"/>
    </location>
</feature>
<dbReference type="Proteomes" id="UP000671910">
    <property type="component" value="Chromosome"/>
</dbReference>
<feature type="region of interest" description="Disordered" evidence="1">
    <location>
        <begin position="61"/>
        <end position="80"/>
    </location>
</feature>
<dbReference type="GO" id="GO:0005737">
    <property type="term" value="C:cytoplasm"/>
    <property type="evidence" value="ECO:0007669"/>
    <property type="project" value="TreeGrafter"/>
</dbReference>
<dbReference type="NCBIfam" id="NF041131">
    <property type="entry name" value="RicT_YaaT_fam"/>
    <property type="match status" value="1"/>
</dbReference>
<dbReference type="KEGG" id="ebz:J7S26_05545"/>
<evidence type="ECO:0000256" key="1">
    <source>
        <dbReference type="SAM" id="MobiDB-lite"/>
    </source>
</evidence>
<feature type="compositionally biased region" description="Basic and acidic residues" evidence="1">
    <location>
        <begin position="414"/>
        <end position="432"/>
    </location>
</feature>
<reference evidence="3 5" key="1">
    <citation type="submission" date="2019-11" db="EMBL/GenBank/DDBJ databases">
        <title>Eggerthellaceae novel genus isolated from the rectal contents of marmort.</title>
        <authorList>
            <person name="Zhang G."/>
        </authorList>
    </citation>
    <scope>NUCLEOTIDE SEQUENCE [LARGE SCALE GENOMIC DNA]</scope>
    <source>
        <strain evidence="5">zg-886</strain>
        <strain evidence="3">Zg-886</strain>
    </source>
</reference>
<evidence type="ECO:0000313" key="6">
    <source>
        <dbReference type="Proteomes" id="UP000671910"/>
    </source>
</evidence>
<sequence>MTRIAPVYTAFNPKVLWFDAKDLDLSSGQPVVVSTARGLEYGHLSADVFEATRDQLRSLKSPLRPVERAATPEDEEQARSMEALSREALPVFKEYAAETNDDMRPVSVEFLFDGDKAVFYFESEERVDFRELVKKLAARFRVRIDMRQIGVRDEARMIGGLGHCGQELCCKRLGGEFSPVSIRMAKEQDLSLNPQKISGLCGRLMCCLRYEYEAYRDFKGRSPKMNATIETPEGEARVVDLDVPREVVSLKVGPEKPVRVPLGDFDVPPEGTARPNCVGREAWERAQAESTWGPMATNFTDANLASSRLTGEDKLGRPQATHNESRKGRPSKSAKGSERSSDKQARSSRGRKDRAQGGGASKRGQGGAPETKSTRKPRRSRKLETHGAEGAVQTPLSDAKKQTSGAQKASKQASSRDRRKEGRADKTPDRNQRVRPGQKSSGLRAQGQAGEGAKGAGQAASKKSGPKQGQGASEGRRRRSPRRSHKSGSKPASEGAQTDGAAS</sequence>
<evidence type="ECO:0000313" key="3">
    <source>
        <dbReference type="EMBL" id="NHM13968.1"/>
    </source>
</evidence>
<dbReference type="RefSeq" id="WP_166339121.1">
    <property type="nucleotide sequence ID" value="NZ_CP072829.1"/>
</dbReference>
<dbReference type="InterPro" id="IPR007557">
    <property type="entry name" value="PSP1_C"/>
</dbReference>
<protein>
    <recommendedName>
        <fullName evidence="2">PSP1 C-terminal domain-containing protein</fullName>
    </recommendedName>
</protein>
<dbReference type="PANTHER" id="PTHR43830:SF3">
    <property type="entry name" value="PROTEIN PSP1"/>
    <property type="match status" value="1"/>
</dbReference>
<dbReference type="AlphaFoldDB" id="A0A9E6STU7"/>
<keyword evidence="5" id="KW-1185">Reference proteome</keyword>
<dbReference type="EMBL" id="WPCR01000005">
    <property type="protein sequence ID" value="NHM13968.1"/>
    <property type="molecule type" value="Genomic_DNA"/>
</dbReference>
<dbReference type="PANTHER" id="PTHR43830">
    <property type="entry name" value="PROTEIN PSP1"/>
    <property type="match status" value="1"/>
</dbReference>